<dbReference type="InterPro" id="IPR052528">
    <property type="entry name" value="Sugar_transport-like"/>
</dbReference>
<feature type="transmembrane region" description="Helical" evidence="1">
    <location>
        <begin position="125"/>
        <end position="143"/>
    </location>
</feature>
<dbReference type="Gene3D" id="1.20.1250.20">
    <property type="entry name" value="MFS general substrate transporter like domains"/>
    <property type="match status" value="1"/>
</dbReference>
<feature type="transmembrane region" description="Helical" evidence="1">
    <location>
        <begin position="101"/>
        <end position="119"/>
    </location>
</feature>
<feature type="transmembrane region" description="Helical" evidence="1">
    <location>
        <begin position="164"/>
        <end position="187"/>
    </location>
</feature>
<dbReference type="PANTHER" id="PTHR23526">
    <property type="entry name" value="INTEGRAL MEMBRANE TRANSPORT PROTEIN-RELATED"/>
    <property type="match status" value="1"/>
</dbReference>
<name>A0A2H0RB51_UNCKA</name>
<sequence>MPLSTYSKTDHTHSHLWGKISITESSAVYLTHTIKTLGLAMVGIFLPLFIYNLNFPIAFFASEFTNRVFWILVYFGIQSVVLVLIISFFAKYSFSKISLKYLLLISNIVQILEVIIWYNAENNPYLMILAGILAGIVITFYWIPYHLFFIEKNSDKEGHFGKNLGIGNFLAGSVNALGPLFGGFIIATLGFNALFLMVSIIILISSFPILFGVSEGKHYMGSLTYIYKQYILNPAYKYVSVGFFGISMDGIIFAIFWPLFLFFALNNFEQIGTLSFATILASSFMVILIGKVVDTKRGKTIHALGVCINSTFHLVRILLSVPLHVYILDLFDRLNGFYGLPFTAKTYEIAKKGNDLDFIVYREFIIHVARIFTIVLVMLFLAVSSNWKLVFILASFGSALSFLINYYKRKPVIISILDKTLS</sequence>
<evidence type="ECO:0000313" key="2">
    <source>
        <dbReference type="EMBL" id="PIR43759.1"/>
    </source>
</evidence>
<dbReference type="Proteomes" id="UP000230214">
    <property type="component" value="Unassembled WGS sequence"/>
</dbReference>
<evidence type="ECO:0000256" key="1">
    <source>
        <dbReference type="SAM" id="Phobius"/>
    </source>
</evidence>
<keyword evidence="1" id="KW-0812">Transmembrane</keyword>
<feature type="transmembrane region" description="Helical" evidence="1">
    <location>
        <begin position="389"/>
        <end position="407"/>
    </location>
</feature>
<feature type="transmembrane region" description="Helical" evidence="1">
    <location>
        <begin position="39"/>
        <end position="62"/>
    </location>
</feature>
<reference evidence="2 3" key="1">
    <citation type="submission" date="2017-09" db="EMBL/GenBank/DDBJ databases">
        <title>Depth-based differentiation of microbial function through sediment-hosted aquifers and enrichment of novel symbionts in the deep terrestrial subsurface.</title>
        <authorList>
            <person name="Probst A.J."/>
            <person name="Ladd B."/>
            <person name="Jarett J.K."/>
            <person name="Geller-Mcgrath D.E."/>
            <person name="Sieber C.M."/>
            <person name="Emerson J.B."/>
            <person name="Anantharaman K."/>
            <person name="Thomas B.C."/>
            <person name="Malmstrom R."/>
            <person name="Stieglmeier M."/>
            <person name="Klingl A."/>
            <person name="Woyke T."/>
            <person name="Ryan C.M."/>
            <person name="Banfield J.F."/>
        </authorList>
    </citation>
    <scope>NUCLEOTIDE SEQUENCE [LARGE SCALE GENOMIC DNA]</scope>
    <source>
        <strain evidence="2">CG10_big_fil_rev_8_21_14_0_10_32_10</strain>
    </source>
</reference>
<accession>A0A2H0RB51</accession>
<dbReference type="EMBL" id="PCXU01000011">
    <property type="protein sequence ID" value="PIR43759.1"/>
    <property type="molecule type" value="Genomic_DNA"/>
</dbReference>
<evidence type="ECO:0000313" key="3">
    <source>
        <dbReference type="Proteomes" id="UP000230214"/>
    </source>
</evidence>
<proteinExistence type="predicted"/>
<feature type="transmembrane region" description="Helical" evidence="1">
    <location>
        <begin position="193"/>
        <end position="214"/>
    </location>
</feature>
<organism evidence="2 3">
    <name type="scientific">candidate division WWE3 bacterium CG10_big_fil_rev_8_21_14_0_10_32_10</name>
    <dbReference type="NCBI Taxonomy" id="1975090"/>
    <lineage>
        <taxon>Bacteria</taxon>
        <taxon>Katanobacteria</taxon>
    </lineage>
</organism>
<comment type="caution">
    <text evidence="2">The sequence shown here is derived from an EMBL/GenBank/DDBJ whole genome shotgun (WGS) entry which is preliminary data.</text>
</comment>
<dbReference type="InterPro" id="IPR036259">
    <property type="entry name" value="MFS_trans_sf"/>
</dbReference>
<feature type="transmembrane region" description="Helical" evidence="1">
    <location>
        <begin position="235"/>
        <end position="265"/>
    </location>
</feature>
<dbReference type="PANTHER" id="PTHR23526:SF2">
    <property type="entry name" value="MAJOR FACILITATOR SUPERFAMILY (MFS) PROFILE DOMAIN-CONTAINING PROTEIN"/>
    <property type="match status" value="1"/>
</dbReference>
<gene>
    <name evidence="2" type="ORF">COV24_00780</name>
</gene>
<protein>
    <recommendedName>
        <fullName evidence="4">Major facilitator superfamily (MFS) profile domain-containing protein</fullName>
    </recommendedName>
</protein>
<dbReference type="SUPFAM" id="SSF103473">
    <property type="entry name" value="MFS general substrate transporter"/>
    <property type="match status" value="1"/>
</dbReference>
<evidence type="ECO:0008006" key="4">
    <source>
        <dbReference type="Google" id="ProtNLM"/>
    </source>
</evidence>
<keyword evidence="1" id="KW-0472">Membrane</keyword>
<feature type="transmembrane region" description="Helical" evidence="1">
    <location>
        <begin position="271"/>
        <end position="290"/>
    </location>
</feature>
<dbReference type="AlphaFoldDB" id="A0A2H0RB51"/>
<feature type="transmembrane region" description="Helical" evidence="1">
    <location>
        <begin position="364"/>
        <end position="383"/>
    </location>
</feature>
<feature type="transmembrane region" description="Helical" evidence="1">
    <location>
        <begin position="68"/>
        <end position="89"/>
    </location>
</feature>
<keyword evidence="1" id="KW-1133">Transmembrane helix</keyword>